<sequence>MSIALICSIIGSSFANAFPVDIDRSHLKKLSRRRNNKHPLSQGSIELLATRKISKYFLDSPAEEHIHVLIEQPVILRNEISNLRELVDQDLSYLESLAFDAHQDENSLFISPRNMLKKEPSFIPIREGLAYVQQPPRRRKSFDTEGDPAEVLTEKLIWTYRKCLYIFGYYARATTVINY</sequence>
<dbReference type="EMBL" id="PQFF01000132">
    <property type="protein sequence ID" value="RHZ79721.1"/>
    <property type="molecule type" value="Genomic_DNA"/>
</dbReference>
<dbReference type="OrthoDB" id="2304312at2759"/>
<proteinExistence type="predicted"/>
<gene>
    <name evidence="1" type="ORF">Glove_141g34</name>
</gene>
<keyword evidence="2" id="KW-1185">Reference proteome</keyword>
<accession>A0A397IUU3</accession>
<dbReference type="Proteomes" id="UP000266861">
    <property type="component" value="Unassembled WGS sequence"/>
</dbReference>
<name>A0A397IUU3_9GLOM</name>
<evidence type="ECO:0000313" key="2">
    <source>
        <dbReference type="Proteomes" id="UP000266861"/>
    </source>
</evidence>
<reference evidence="1 2" key="1">
    <citation type="submission" date="2018-08" db="EMBL/GenBank/DDBJ databases">
        <title>Genome and evolution of the arbuscular mycorrhizal fungus Diversispora epigaea (formerly Glomus versiforme) and its bacterial endosymbionts.</title>
        <authorList>
            <person name="Sun X."/>
            <person name="Fei Z."/>
            <person name="Harrison M."/>
        </authorList>
    </citation>
    <scope>NUCLEOTIDE SEQUENCE [LARGE SCALE GENOMIC DNA]</scope>
    <source>
        <strain evidence="1 2">IT104</strain>
    </source>
</reference>
<comment type="caution">
    <text evidence="1">The sequence shown here is derived from an EMBL/GenBank/DDBJ whole genome shotgun (WGS) entry which is preliminary data.</text>
</comment>
<protein>
    <submittedName>
        <fullName evidence="1">Uncharacterized protein</fullName>
    </submittedName>
</protein>
<evidence type="ECO:0000313" key="1">
    <source>
        <dbReference type="EMBL" id="RHZ79721.1"/>
    </source>
</evidence>
<organism evidence="1 2">
    <name type="scientific">Diversispora epigaea</name>
    <dbReference type="NCBI Taxonomy" id="1348612"/>
    <lineage>
        <taxon>Eukaryota</taxon>
        <taxon>Fungi</taxon>
        <taxon>Fungi incertae sedis</taxon>
        <taxon>Mucoromycota</taxon>
        <taxon>Glomeromycotina</taxon>
        <taxon>Glomeromycetes</taxon>
        <taxon>Diversisporales</taxon>
        <taxon>Diversisporaceae</taxon>
        <taxon>Diversispora</taxon>
    </lineage>
</organism>
<dbReference type="AlphaFoldDB" id="A0A397IUU3"/>